<dbReference type="AlphaFoldDB" id="A0A0V1GUV2"/>
<reference evidence="2 3" key="1">
    <citation type="submission" date="2015-01" db="EMBL/GenBank/DDBJ databases">
        <title>Evolution of Trichinella species and genotypes.</title>
        <authorList>
            <person name="Korhonen P.K."/>
            <person name="Edoardo P."/>
            <person name="Giuseppe L.R."/>
            <person name="Gasser R.B."/>
        </authorList>
    </citation>
    <scope>NUCLEOTIDE SEQUENCE [LARGE SCALE GENOMIC DNA]</scope>
    <source>
        <strain evidence="2">ISS1029</strain>
    </source>
</reference>
<name>A0A0V1GUV2_9BILA</name>
<evidence type="ECO:0000313" key="2">
    <source>
        <dbReference type="EMBL" id="KRZ01588.1"/>
    </source>
</evidence>
<accession>A0A0V1GUV2</accession>
<organism evidence="2 3">
    <name type="scientific">Trichinella zimbabwensis</name>
    <dbReference type="NCBI Taxonomy" id="268475"/>
    <lineage>
        <taxon>Eukaryota</taxon>
        <taxon>Metazoa</taxon>
        <taxon>Ecdysozoa</taxon>
        <taxon>Nematoda</taxon>
        <taxon>Enoplea</taxon>
        <taxon>Dorylaimia</taxon>
        <taxon>Trichinellida</taxon>
        <taxon>Trichinellidae</taxon>
        <taxon>Trichinella</taxon>
    </lineage>
</organism>
<dbReference type="Proteomes" id="UP000055024">
    <property type="component" value="Unassembled WGS sequence"/>
</dbReference>
<gene>
    <name evidence="2" type="ORF">T11_7629</name>
</gene>
<feature type="signal peptide" evidence="1">
    <location>
        <begin position="1"/>
        <end position="19"/>
    </location>
</feature>
<feature type="chain" id="PRO_5006878625" evidence="1">
    <location>
        <begin position="20"/>
        <end position="629"/>
    </location>
</feature>
<dbReference type="EMBL" id="JYDP01000276">
    <property type="protein sequence ID" value="KRZ01588.1"/>
    <property type="molecule type" value="Genomic_DNA"/>
</dbReference>
<protein>
    <submittedName>
        <fullName evidence="2">Uncharacterized protein</fullName>
    </submittedName>
</protein>
<proteinExistence type="predicted"/>
<keyword evidence="1" id="KW-0732">Signal</keyword>
<evidence type="ECO:0000313" key="3">
    <source>
        <dbReference type="Proteomes" id="UP000055024"/>
    </source>
</evidence>
<evidence type="ECO:0000256" key="1">
    <source>
        <dbReference type="SAM" id="SignalP"/>
    </source>
</evidence>
<comment type="caution">
    <text evidence="2">The sequence shown here is derived from an EMBL/GenBank/DDBJ whole genome shotgun (WGS) entry which is preliminary data.</text>
</comment>
<sequence length="629" mass="71057">MTFLLMALWFSSCWRIGEITSRQSNSAVCGIHHANVLWISFSMMPVLMAIRVPLPIKAFPWRLSVHLFFTKSNVKTIEEVKIRYECIMHPDINKIMIFQQEVDNIYNSNRSSCQNRTALDVCYVVSAVGTLAYKLRQDSRTALVAACQRGSLCISFSMMPVLMATRVPLPIKAFPWRLSVRLFFYKNYVARHPGTVIIQVGIIVFFNISTLDYVTTIEPVWKRCILPLWYYELASMLTKIASTQSELPLSPSPHHVFTCRRLLPFPTWFPVHHRAVPEVEVKAIHSGPQFRVAYGKKCLDLYVQKCREPGSGVQVTIIKVQFILLGGVQISSVKVSALYPVRWRAGGVQVSSVKVSAVYPGKWRTGGILTSHLPDPCLVYLPDPRLVYLPHTYLIHGWRPYLIHSCYVARHPGTMIIQVGIMAFLNSCSMVLLFRKCKKQSCMLYGSSGLRHNNCCILPLWYYELASMRTKGELPLSPSRHHSYQNGMSAFTSVSNVVSRASLSRSVLAVVAMKVIHSGSQFRVVYGKEYLDLYVQKCREPGSGVQVTIIKVQFILLGGVQEVHYIMLGGEQVSSVKGSALYHVRWRAGGVQVSSVKGSALYPVRWRAVIIQIFNDYANFFIARGIAWG</sequence>
<keyword evidence="3" id="KW-1185">Reference proteome</keyword>